<organism evidence="2 3">
    <name type="scientific">Veillonella seminalis</name>
    <dbReference type="NCBI Taxonomy" id="1502943"/>
    <lineage>
        <taxon>Bacteria</taxon>
        <taxon>Bacillati</taxon>
        <taxon>Bacillota</taxon>
        <taxon>Negativicutes</taxon>
        <taxon>Veillonellales</taxon>
        <taxon>Veillonellaceae</taxon>
        <taxon>Veillonella</taxon>
    </lineage>
</organism>
<dbReference type="AlphaFoldDB" id="A0A833CCQ5"/>
<protein>
    <submittedName>
        <fullName evidence="2">AAA family ATPase</fullName>
    </submittedName>
</protein>
<dbReference type="Pfam" id="PF13304">
    <property type="entry name" value="AAA_21"/>
    <property type="match status" value="1"/>
</dbReference>
<evidence type="ECO:0000313" key="2">
    <source>
        <dbReference type="EMBL" id="KAB1479326.1"/>
    </source>
</evidence>
<gene>
    <name evidence="2" type="ORF">F8R14_03920</name>
</gene>
<dbReference type="RefSeq" id="WP_081651703.1">
    <property type="nucleotide sequence ID" value="NZ_JAIJGM010000117.1"/>
</dbReference>
<evidence type="ECO:0000313" key="3">
    <source>
        <dbReference type="Proteomes" id="UP000434554"/>
    </source>
</evidence>
<dbReference type="GO" id="GO:0016887">
    <property type="term" value="F:ATP hydrolysis activity"/>
    <property type="evidence" value="ECO:0007669"/>
    <property type="project" value="InterPro"/>
</dbReference>
<dbReference type="EMBL" id="WBKH01000003">
    <property type="protein sequence ID" value="KAB1479326.1"/>
    <property type="molecule type" value="Genomic_DNA"/>
</dbReference>
<dbReference type="Proteomes" id="UP000434554">
    <property type="component" value="Unassembled WGS sequence"/>
</dbReference>
<evidence type="ECO:0000259" key="1">
    <source>
        <dbReference type="Pfam" id="PF13304"/>
    </source>
</evidence>
<feature type="domain" description="ATPase AAA-type core" evidence="1">
    <location>
        <begin position="1"/>
        <end position="39"/>
    </location>
</feature>
<dbReference type="GeneID" id="99806230"/>
<proteinExistence type="predicted"/>
<comment type="caution">
    <text evidence="2">The sequence shown here is derived from an EMBL/GenBank/DDBJ whole genome shotgun (WGS) entry which is preliminary data.</text>
</comment>
<sequence>MFIEEPENHLSPVNFRRLVQQVAFAKNFQLFVTTHSSVISTRLKSNNLLIMYQESDNLTISRCRNSF</sequence>
<reference evidence="2 3" key="1">
    <citation type="submission" date="2019-09" db="EMBL/GenBank/DDBJ databases">
        <title>Draft genome sequence of 3 type strains from the CCUG.</title>
        <authorList>
            <person name="Pineiro-Iglesias B."/>
            <person name="Tunovic T."/>
            <person name="Unosson C."/>
            <person name="Inganas E."/>
            <person name="Ohlen M."/>
            <person name="Cardew S."/>
            <person name="Jensie-Markopoulos S."/>
            <person name="Salva-Serra F."/>
            <person name="Jaen-Luchoro D."/>
            <person name="Karlsson R."/>
            <person name="Svensson-Stadler L."/>
            <person name="Chun J."/>
            <person name="Moore E."/>
        </authorList>
    </citation>
    <scope>NUCLEOTIDE SEQUENCE [LARGE SCALE GENOMIC DNA]</scope>
    <source>
        <strain evidence="2 3">CCUG 65427</strain>
    </source>
</reference>
<dbReference type="GO" id="GO:0005524">
    <property type="term" value="F:ATP binding"/>
    <property type="evidence" value="ECO:0007669"/>
    <property type="project" value="InterPro"/>
</dbReference>
<accession>A0A833CCQ5</accession>
<name>A0A833CCQ5_9FIRM</name>
<dbReference type="InterPro" id="IPR003959">
    <property type="entry name" value="ATPase_AAA_core"/>
</dbReference>